<dbReference type="PROSITE" id="PS50293">
    <property type="entry name" value="TPR_REGION"/>
    <property type="match status" value="5"/>
</dbReference>
<feature type="repeat" description="TPR" evidence="3">
    <location>
        <begin position="208"/>
        <end position="241"/>
    </location>
</feature>
<comment type="caution">
    <text evidence="4">The sequence shown here is derived from an EMBL/GenBank/DDBJ whole genome shotgun (WGS) entry which is preliminary data.</text>
</comment>
<dbReference type="InterPro" id="IPR051685">
    <property type="entry name" value="Ycf3/AcsC/BcsC/TPR_MFPF"/>
</dbReference>
<dbReference type="PANTHER" id="PTHR44943">
    <property type="entry name" value="CELLULOSE SYNTHASE OPERON PROTEIN C"/>
    <property type="match status" value="1"/>
</dbReference>
<feature type="repeat" description="TPR" evidence="3">
    <location>
        <begin position="242"/>
        <end position="275"/>
    </location>
</feature>
<sequence>MTNNNYLFQEALKLHQAGELTAAAAFYHKILNKQPGHIDVIFLLGTLYLQLENLDIATTFLKKAIALKPDHVTAYNNLGTAFQKQCKLDEAIASYRRAIALKPDYAEAQCNLGNALKEQGSLDKAAVNYRQAILSKPDYVDAHYNLGNTLKEQRKLDKAVESYKRTIALKPDYAMAHCNLGSVLQELGKIDEAIASCKLAITLKPDYAMAHCNLGSAFQELGRLDEAITSYRKAITLNPDYVVAHSNLGSALQELGRLDEAITSYRKAIRLKPDYAMAHCNLGSALQELSKIEEAIESYNRAIVLKPDEAIAHKNKSIALLLIENFKEGWPEYEWRLRTKDHSLRDFQKPKWDGAPLNGKFILVHAEQGFGDTIQFVRYLPMVKSQGGHVIFECRQNLFRLLKNCAGIDKIIENISTNEPSVQFDIHIPLLSLPGIFGTTLDSIPSDVPYITVDSRLVEQWRIRLEHDNNFKIGIVWAGNPTFKNYHNRSCSLADFAILSEIPGLSFYSLQKGPASVETNNPPEGMKIINLENELNDFADTAAVIDNLDLIISTDTAVVHLAGAIGKPVWTLLHSAPDWRWLLNRDDSPWYPRPNGLAGRAGMCLFRQSKLNDWSGVFEQVKEALLYELTTKGCRQPKVSSKQYAVGSIK</sequence>
<feature type="repeat" description="TPR" evidence="3">
    <location>
        <begin position="276"/>
        <end position="309"/>
    </location>
</feature>
<dbReference type="Pfam" id="PF13414">
    <property type="entry name" value="TPR_11"/>
    <property type="match status" value="3"/>
</dbReference>
<accession>A0A1E3XE00</accession>
<dbReference type="InterPro" id="IPR019734">
    <property type="entry name" value="TPR_rpt"/>
</dbReference>
<feature type="repeat" description="TPR" evidence="3">
    <location>
        <begin position="106"/>
        <end position="139"/>
    </location>
</feature>
<dbReference type="PANTHER" id="PTHR44943:SF4">
    <property type="entry name" value="TPR REPEAT-CONTAINING PROTEIN MJ0798"/>
    <property type="match status" value="1"/>
</dbReference>
<dbReference type="InterPro" id="IPR002201">
    <property type="entry name" value="Glyco_trans_9"/>
</dbReference>
<dbReference type="Pfam" id="PF14559">
    <property type="entry name" value="TPR_19"/>
    <property type="match status" value="1"/>
</dbReference>
<dbReference type="Pfam" id="PF00515">
    <property type="entry name" value="TPR_1"/>
    <property type="match status" value="1"/>
</dbReference>
<reference evidence="4 5" key="1">
    <citation type="submission" date="2016-07" db="EMBL/GenBank/DDBJ databases">
        <title>Draft genome of Scalindua rubra, obtained from a brine-seawater interface in the Red Sea, sheds light on salt adaptation in anammox bacteria.</title>
        <authorList>
            <person name="Speth D.R."/>
            <person name="Lagkouvardos I."/>
            <person name="Wang Y."/>
            <person name="Qian P.-Y."/>
            <person name="Dutilh B.E."/>
            <person name="Jetten M.S."/>
        </authorList>
    </citation>
    <scope>NUCLEOTIDE SEQUENCE [LARGE SCALE GENOMIC DNA]</scope>
    <source>
        <strain evidence="4">BSI-1</strain>
    </source>
</reference>
<dbReference type="Gene3D" id="3.40.50.2000">
    <property type="entry name" value="Glycogen Phosphorylase B"/>
    <property type="match status" value="1"/>
</dbReference>
<dbReference type="AlphaFoldDB" id="A0A1E3XE00"/>
<feature type="repeat" description="TPR" evidence="3">
    <location>
        <begin position="38"/>
        <end position="71"/>
    </location>
</feature>
<dbReference type="Proteomes" id="UP000094056">
    <property type="component" value="Unassembled WGS sequence"/>
</dbReference>
<name>A0A1E3XE00_9BACT</name>
<keyword evidence="2 3" id="KW-0802">TPR repeat</keyword>
<evidence type="ECO:0000256" key="3">
    <source>
        <dbReference type="PROSITE-ProRule" id="PRU00339"/>
    </source>
</evidence>
<dbReference type="PROSITE" id="PS50005">
    <property type="entry name" value="TPR"/>
    <property type="match status" value="8"/>
</dbReference>
<dbReference type="GO" id="GO:0016757">
    <property type="term" value="F:glycosyltransferase activity"/>
    <property type="evidence" value="ECO:0007669"/>
    <property type="project" value="InterPro"/>
</dbReference>
<organism evidence="4 5">
    <name type="scientific">Candidatus Scalindua rubra</name>
    <dbReference type="NCBI Taxonomy" id="1872076"/>
    <lineage>
        <taxon>Bacteria</taxon>
        <taxon>Pseudomonadati</taxon>
        <taxon>Planctomycetota</taxon>
        <taxon>Candidatus Brocadiia</taxon>
        <taxon>Candidatus Brocadiales</taxon>
        <taxon>Candidatus Scalinduaceae</taxon>
        <taxon>Candidatus Scalindua</taxon>
    </lineage>
</organism>
<evidence type="ECO:0000313" key="4">
    <source>
        <dbReference type="EMBL" id="ODS33871.1"/>
    </source>
</evidence>
<dbReference type="InterPro" id="IPR011990">
    <property type="entry name" value="TPR-like_helical_dom_sf"/>
</dbReference>
<dbReference type="EMBL" id="MAYW01000017">
    <property type="protein sequence ID" value="ODS33871.1"/>
    <property type="molecule type" value="Genomic_DNA"/>
</dbReference>
<evidence type="ECO:0000256" key="2">
    <source>
        <dbReference type="ARBA" id="ARBA00022803"/>
    </source>
</evidence>
<dbReference type="SMART" id="SM00028">
    <property type="entry name" value="TPR"/>
    <property type="match status" value="9"/>
</dbReference>
<gene>
    <name evidence="4" type="ORF">SCARUB_00942</name>
</gene>
<feature type="repeat" description="TPR" evidence="3">
    <location>
        <begin position="174"/>
        <end position="207"/>
    </location>
</feature>
<proteinExistence type="predicted"/>
<protein>
    <submittedName>
        <fullName evidence="4">Peptidase</fullName>
    </submittedName>
</protein>
<dbReference type="PATRIC" id="fig|1872076.5.peg.1092"/>
<dbReference type="Pfam" id="PF01075">
    <property type="entry name" value="Glyco_transf_9"/>
    <property type="match status" value="1"/>
</dbReference>
<keyword evidence="1" id="KW-0677">Repeat</keyword>
<feature type="repeat" description="TPR" evidence="3">
    <location>
        <begin position="72"/>
        <end position="105"/>
    </location>
</feature>
<dbReference type="Gene3D" id="1.25.40.10">
    <property type="entry name" value="Tetratricopeptide repeat domain"/>
    <property type="match status" value="6"/>
</dbReference>
<dbReference type="SUPFAM" id="SSF48452">
    <property type="entry name" value="TPR-like"/>
    <property type="match status" value="2"/>
</dbReference>
<evidence type="ECO:0000256" key="1">
    <source>
        <dbReference type="ARBA" id="ARBA00022737"/>
    </source>
</evidence>
<dbReference type="SUPFAM" id="SSF53756">
    <property type="entry name" value="UDP-Glycosyltransferase/glycogen phosphorylase"/>
    <property type="match status" value="1"/>
</dbReference>
<feature type="repeat" description="TPR" evidence="3">
    <location>
        <begin position="140"/>
        <end position="173"/>
    </location>
</feature>
<evidence type="ECO:0000313" key="5">
    <source>
        <dbReference type="Proteomes" id="UP000094056"/>
    </source>
</evidence>